<sequence length="69" mass="7413">MTSGQSDGTDGGELAVRDRLERRLEQRTGLSDRFTTALPIVGLLARMTVPRSVYKSCVVVQTVGLASSC</sequence>
<accession>A0A9X6RPC6</accession>
<comment type="caution">
    <text evidence="1">The sequence shown here is derived from an EMBL/GenBank/DDBJ whole genome shotgun (WGS) entry which is preliminary data.</text>
</comment>
<protein>
    <submittedName>
        <fullName evidence="1">Uncharacterized protein</fullName>
    </submittedName>
</protein>
<evidence type="ECO:0000313" key="1">
    <source>
        <dbReference type="EMBL" id="OWA55323.1"/>
    </source>
</evidence>
<dbReference type="EMBL" id="MTYJ01000668">
    <property type="protein sequence ID" value="OWA55323.1"/>
    <property type="molecule type" value="Genomic_DNA"/>
</dbReference>
<proteinExistence type="predicted"/>
<name>A0A9X6RPC6_HYPEX</name>
<evidence type="ECO:0000313" key="2">
    <source>
        <dbReference type="Proteomes" id="UP000192578"/>
    </source>
</evidence>
<dbReference type="AlphaFoldDB" id="A0A9X6RPC6"/>
<dbReference type="Proteomes" id="UP000192578">
    <property type="component" value="Unassembled WGS sequence"/>
</dbReference>
<organism evidence="1 2">
    <name type="scientific">Hypsibius exemplaris</name>
    <name type="common">Freshwater tardigrade</name>
    <dbReference type="NCBI Taxonomy" id="2072580"/>
    <lineage>
        <taxon>Eukaryota</taxon>
        <taxon>Metazoa</taxon>
        <taxon>Ecdysozoa</taxon>
        <taxon>Tardigrada</taxon>
        <taxon>Eutardigrada</taxon>
        <taxon>Parachela</taxon>
        <taxon>Hypsibioidea</taxon>
        <taxon>Hypsibiidae</taxon>
        <taxon>Hypsibius</taxon>
    </lineage>
</organism>
<gene>
    <name evidence="1" type="ORF">BV898_19707</name>
</gene>
<keyword evidence="2" id="KW-1185">Reference proteome</keyword>
<reference evidence="2" key="1">
    <citation type="submission" date="2017-01" db="EMBL/GenBank/DDBJ databases">
        <title>Comparative genomics of anhydrobiosis in the tardigrade Hypsibius dujardini.</title>
        <authorList>
            <person name="Yoshida Y."/>
            <person name="Koutsovoulos G."/>
            <person name="Laetsch D."/>
            <person name="Stevens L."/>
            <person name="Kumar S."/>
            <person name="Horikawa D."/>
            <person name="Ishino K."/>
            <person name="Komine S."/>
            <person name="Tomita M."/>
            <person name="Blaxter M."/>
            <person name="Arakawa K."/>
        </authorList>
    </citation>
    <scope>NUCLEOTIDE SEQUENCE [LARGE SCALE GENOMIC DNA]</scope>
    <source>
        <strain evidence="2">Z151</strain>
    </source>
</reference>